<dbReference type="EMBL" id="AEKM01000003">
    <property type="protein sequence ID" value="EFQ55896.1"/>
    <property type="molecule type" value="Genomic_DNA"/>
</dbReference>
<reference evidence="2 3" key="1">
    <citation type="submission" date="2010-10" db="EMBL/GenBank/DDBJ databases">
        <authorList>
            <person name="Durkin A.S."/>
            <person name="Madupu R."/>
            <person name="Torralba M."/>
            <person name="Gillis M."/>
            <person name="Methe B."/>
            <person name="Sutton G."/>
            <person name="Nelson K.E."/>
        </authorList>
    </citation>
    <scope>NUCLEOTIDE SEQUENCE [LARGE SCALE GENOMIC DNA]</scope>
    <source>
        <strain evidence="2 3">F0405</strain>
    </source>
</reference>
<keyword evidence="1" id="KW-0472">Membrane</keyword>
<feature type="transmembrane region" description="Helical" evidence="1">
    <location>
        <begin position="6"/>
        <end position="22"/>
    </location>
</feature>
<evidence type="ECO:0000313" key="3">
    <source>
        <dbReference type="Proteomes" id="UP000003812"/>
    </source>
</evidence>
<sequence length="203" mass="23657">MIQSLVLSFLLGGIIVLTFALVDEKIYQEHQFSFIFLLSTFVLLFESLLVFLDVTLVSNIRLSDLNMLLWPVYLYPYYHYANRMNYLCTIFYSFFTYLAVEGTATFLTIIVSSVLGDAFVAAHSIVYNICIRLVSLGIILKLIDLFEFDFTPFYEKEFEKYLKRVICVYFTIFVVINFALWISEQAQFKNFGSMLATICFSFL</sequence>
<gene>
    <name evidence="2" type="ORF">HMPREF9626_0024</name>
</gene>
<comment type="caution">
    <text evidence="2">The sequence shown here is derived from an EMBL/GenBank/DDBJ whole genome shotgun (WGS) entry which is preliminary data.</text>
</comment>
<evidence type="ECO:0000313" key="2">
    <source>
        <dbReference type="EMBL" id="EFQ55896.1"/>
    </source>
</evidence>
<name>E3CBI5_STRPA</name>
<feature type="transmembrane region" description="Helical" evidence="1">
    <location>
        <begin position="118"/>
        <end position="140"/>
    </location>
</feature>
<feature type="transmembrane region" description="Helical" evidence="1">
    <location>
        <begin position="161"/>
        <end position="182"/>
    </location>
</feature>
<dbReference type="Proteomes" id="UP000003812">
    <property type="component" value="Unassembled WGS sequence"/>
</dbReference>
<keyword evidence="1" id="KW-0812">Transmembrane</keyword>
<keyword evidence="1" id="KW-1133">Transmembrane helix</keyword>
<organism evidence="2 3">
    <name type="scientific">Streptococcus parasanguinis F0405</name>
    <dbReference type="NCBI Taxonomy" id="905067"/>
    <lineage>
        <taxon>Bacteria</taxon>
        <taxon>Bacillati</taxon>
        <taxon>Bacillota</taxon>
        <taxon>Bacilli</taxon>
        <taxon>Lactobacillales</taxon>
        <taxon>Streptococcaceae</taxon>
        <taxon>Streptococcus</taxon>
    </lineage>
</organism>
<feature type="transmembrane region" description="Helical" evidence="1">
    <location>
        <begin position="90"/>
        <end position="112"/>
    </location>
</feature>
<accession>E3CBI5</accession>
<protein>
    <submittedName>
        <fullName evidence="2">Uncharacterized protein</fullName>
    </submittedName>
</protein>
<dbReference type="AlphaFoldDB" id="E3CBI5"/>
<feature type="transmembrane region" description="Helical" evidence="1">
    <location>
        <begin position="34"/>
        <end position="54"/>
    </location>
</feature>
<proteinExistence type="predicted"/>
<evidence type="ECO:0000256" key="1">
    <source>
        <dbReference type="SAM" id="Phobius"/>
    </source>
</evidence>